<dbReference type="SUPFAM" id="SSF52540">
    <property type="entry name" value="P-loop containing nucleoside triphosphate hydrolases"/>
    <property type="match status" value="1"/>
</dbReference>
<dbReference type="AlphaFoldDB" id="A0A1V1P033"/>
<sequence length="218" mass="25111">MQPDNRRTSKIISFRNKKRIRKGKSTLVTGEIGFGKTKFLDQVRSDNLMSCKIESLGSLNYILVSILRQKKYRFTPKMHKSAAYLEAICGIKDTVIVIDDINHLRASIFPYVKKMMDSQIPIIMAGPPETETKLKQGNEEIFCRLKVLRLQPVNVKNLRNTFPQFAPDTLEVIFGYCLGNMWVLNELCDECLDKMLEKKLKEISMDIVRDVIAAYENN</sequence>
<name>A0A1V1P033_9BACT</name>
<dbReference type="GO" id="GO:0016887">
    <property type="term" value="F:ATP hydrolysis activity"/>
    <property type="evidence" value="ECO:0007669"/>
    <property type="project" value="InterPro"/>
</dbReference>
<evidence type="ECO:0000313" key="2">
    <source>
        <dbReference type="EMBL" id="ETR68191.1"/>
    </source>
</evidence>
<evidence type="ECO:0000313" key="3">
    <source>
        <dbReference type="Proteomes" id="UP000189670"/>
    </source>
</evidence>
<dbReference type="PANTHER" id="PTHR35894">
    <property type="entry name" value="GENERAL SECRETION PATHWAY PROTEIN A-RELATED"/>
    <property type="match status" value="1"/>
</dbReference>
<dbReference type="InterPro" id="IPR052026">
    <property type="entry name" value="ExeA_AAA_ATPase_DNA-bind"/>
</dbReference>
<protein>
    <submittedName>
        <fullName evidence="2">Transposase (ATPase domain protein)</fullName>
    </submittedName>
</protein>
<feature type="domain" description="ORC1/DEAH AAA+ ATPase" evidence="1">
    <location>
        <begin position="22"/>
        <end position="133"/>
    </location>
</feature>
<accession>A0A1V1P033</accession>
<dbReference type="EMBL" id="ATBP01001039">
    <property type="protein sequence ID" value="ETR68191.1"/>
    <property type="molecule type" value="Genomic_DNA"/>
</dbReference>
<dbReference type="Proteomes" id="UP000189670">
    <property type="component" value="Unassembled WGS sequence"/>
</dbReference>
<organism evidence="2 3">
    <name type="scientific">Candidatus Magnetoglobus multicellularis str. Araruama</name>
    <dbReference type="NCBI Taxonomy" id="890399"/>
    <lineage>
        <taxon>Bacteria</taxon>
        <taxon>Pseudomonadati</taxon>
        <taxon>Thermodesulfobacteriota</taxon>
        <taxon>Desulfobacteria</taxon>
        <taxon>Desulfobacterales</taxon>
        <taxon>Desulfobacteraceae</taxon>
        <taxon>Candidatus Magnetoglobus</taxon>
    </lineage>
</organism>
<dbReference type="InterPro" id="IPR049945">
    <property type="entry name" value="AAA_22"/>
</dbReference>
<dbReference type="PANTHER" id="PTHR35894:SF1">
    <property type="entry name" value="PHOSPHORIBULOKINASE _ URIDINE KINASE FAMILY"/>
    <property type="match status" value="1"/>
</dbReference>
<reference evidence="3" key="1">
    <citation type="submission" date="2012-11" db="EMBL/GenBank/DDBJ databases">
        <authorList>
            <person name="Lucero-Rivera Y.E."/>
            <person name="Tovar-Ramirez D."/>
        </authorList>
    </citation>
    <scope>NUCLEOTIDE SEQUENCE [LARGE SCALE GENOMIC DNA]</scope>
    <source>
        <strain evidence="3">Araruama</strain>
    </source>
</reference>
<evidence type="ECO:0000259" key="1">
    <source>
        <dbReference type="Pfam" id="PF13401"/>
    </source>
</evidence>
<gene>
    <name evidence="2" type="ORF">OMM_04705</name>
</gene>
<comment type="caution">
    <text evidence="2">The sequence shown here is derived from an EMBL/GenBank/DDBJ whole genome shotgun (WGS) entry which is preliminary data.</text>
</comment>
<dbReference type="Pfam" id="PF13401">
    <property type="entry name" value="AAA_22"/>
    <property type="match status" value="1"/>
</dbReference>
<dbReference type="InterPro" id="IPR027417">
    <property type="entry name" value="P-loop_NTPase"/>
</dbReference>
<proteinExistence type="predicted"/>